<reference evidence="3 4" key="1">
    <citation type="journal article" date="2020" name="Microbiol. Resour. Announc.">
        <title>Draft Genome Sequence of a Cladosporium Species Isolated from the Mesophotic Ascidian Didemnum maculosum.</title>
        <authorList>
            <person name="Gioti A."/>
            <person name="Siaperas R."/>
            <person name="Nikolaivits E."/>
            <person name="Le Goff G."/>
            <person name="Ouazzani J."/>
            <person name="Kotoulas G."/>
            <person name="Topakas E."/>
        </authorList>
    </citation>
    <scope>NUCLEOTIDE SEQUENCE [LARGE SCALE GENOMIC DNA]</scope>
    <source>
        <strain evidence="3 4">TM138-S3</strain>
    </source>
</reference>
<comment type="caution">
    <text evidence="3">The sequence shown here is derived from an EMBL/GenBank/DDBJ whole genome shotgun (WGS) entry which is preliminary data.</text>
</comment>
<feature type="compositionally biased region" description="Polar residues" evidence="1">
    <location>
        <begin position="203"/>
        <end position="218"/>
    </location>
</feature>
<evidence type="ECO:0000259" key="2">
    <source>
        <dbReference type="Pfam" id="PF23155"/>
    </source>
</evidence>
<dbReference type="PANTHER" id="PTHR38117">
    <property type="entry name" value="NACHT AND WD40 DOMAIN PROTEIN"/>
    <property type="match status" value="1"/>
</dbReference>
<name>A0AB34KND3_9PEZI</name>
<evidence type="ECO:0000313" key="3">
    <source>
        <dbReference type="EMBL" id="KAL1584830.1"/>
    </source>
</evidence>
<proteinExistence type="predicted"/>
<dbReference type="EMBL" id="JAAQHG020000023">
    <property type="protein sequence ID" value="KAL1584830.1"/>
    <property type="molecule type" value="Genomic_DNA"/>
</dbReference>
<keyword evidence="4" id="KW-1185">Reference proteome</keyword>
<dbReference type="AlphaFoldDB" id="A0AB34KND3"/>
<dbReference type="Pfam" id="PF23155">
    <property type="entry name" value="DUF7053"/>
    <property type="match status" value="1"/>
</dbReference>
<feature type="domain" description="DUF7053" evidence="2">
    <location>
        <begin position="2"/>
        <end position="168"/>
    </location>
</feature>
<protein>
    <recommendedName>
        <fullName evidence="2">DUF7053 domain-containing protein</fullName>
    </recommendedName>
</protein>
<dbReference type="GeneID" id="96008084"/>
<dbReference type="RefSeq" id="XP_069227936.1">
    <property type="nucleotide sequence ID" value="XM_069375246.1"/>
</dbReference>
<organism evidence="3 4">
    <name type="scientific">Cladosporium halotolerans</name>
    <dbReference type="NCBI Taxonomy" id="1052096"/>
    <lineage>
        <taxon>Eukaryota</taxon>
        <taxon>Fungi</taxon>
        <taxon>Dikarya</taxon>
        <taxon>Ascomycota</taxon>
        <taxon>Pezizomycotina</taxon>
        <taxon>Dothideomycetes</taxon>
        <taxon>Dothideomycetidae</taxon>
        <taxon>Cladosporiales</taxon>
        <taxon>Cladosporiaceae</taxon>
        <taxon>Cladosporium</taxon>
    </lineage>
</organism>
<dbReference type="Proteomes" id="UP000803884">
    <property type="component" value="Unassembled WGS sequence"/>
</dbReference>
<evidence type="ECO:0000256" key="1">
    <source>
        <dbReference type="SAM" id="MobiDB-lite"/>
    </source>
</evidence>
<evidence type="ECO:0000313" key="4">
    <source>
        <dbReference type="Proteomes" id="UP000803884"/>
    </source>
</evidence>
<dbReference type="InterPro" id="IPR055481">
    <property type="entry name" value="DUF7053"/>
</dbReference>
<gene>
    <name evidence="3" type="ORF">WHR41_06641</name>
</gene>
<accession>A0AB34KND3</accession>
<sequence length="236" mass="25828">MSKRSLFTSITPLPAGVTRGAAVSWLHDHVQMIKLNPLVLRLHETTPPPNAAADEFECAWYEITDEISYLPGGLYKGEVTYKACFNDLPNGIQTHTFAPAGLDLRGKWTVCGNEPGEPRETLELGSDAPREGLYIREDVDMRCNFLLTGFVKKNLTKSHKSVVDRISELGRSETQKPAGDAVTPLHGDLPPQELDATGPGSHQGANPSKQHNDTNALSSGWLGPDNPPEFYSNPRN</sequence>
<dbReference type="PANTHER" id="PTHR38117:SF2">
    <property type="entry name" value="NACHT AND WD40 DOMAIN PROTEIN"/>
    <property type="match status" value="1"/>
</dbReference>
<feature type="region of interest" description="Disordered" evidence="1">
    <location>
        <begin position="167"/>
        <end position="236"/>
    </location>
</feature>